<dbReference type="EMBL" id="CP109106">
    <property type="protein sequence ID" value="WSB73115.1"/>
    <property type="molecule type" value="Genomic_DNA"/>
</dbReference>
<protein>
    <recommendedName>
        <fullName evidence="4">Proline-rich protein</fullName>
    </recommendedName>
</protein>
<sequence length="120" mass="12368">MTGAGAAALPWPPAGPAPDMAEWSRVPQLWLVQAPEAGAPLDVSVLDKGERGRAAALRRPKATGAGISGTSLRTLRLGTGPLRAGFAGWELTDVRVPPGHAAACAVREEEPSGERDRSAP</sequence>
<evidence type="ECO:0000256" key="1">
    <source>
        <dbReference type="SAM" id="MobiDB-lite"/>
    </source>
</evidence>
<feature type="region of interest" description="Disordered" evidence="1">
    <location>
        <begin position="1"/>
        <end position="20"/>
    </location>
</feature>
<dbReference type="RefSeq" id="WP_326622698.1">
    <property type="nucleotide sequence ID" value="NZ_CP109106.1"/>
</dbReference>
<name>A0ABZ1FRX5_9ACTN</name>
<gene>
    <name evidence="2" type="ORF">OG863_37020</name>
</gene>
<keyword evidence="3" id="KW-1185">Reference proteome</keyword>
<evidence type="ECO:0000313" key="3">
    <source>
        <dbReference type="Proteomes" id="UP001344251"/>
    </source>
</evidence>
<proteinExistence type="predicted"/>
<organism evidence="2 3">
    <name type="scientific">Streptomyces decoyicus</name>
    <dbReference type="NCBI Taxonomy" id="249567"/>
    <lineage>
        <taxon>Bacteria</taxon>
        <taxon>Bacillati</taxon>
        <taxon>Actinomycetota</taxon>
        <taxon>Actinomycetes</taxon>
        <taxon>Kitasatosporales</taxon>
        <taxon>Streptomycetaceae</taxon>
        <taxon>Streptomyces</taxon>
    </lineage>
</organism>
<evidence type="ECO:0008006" key="4">
    <source>
        <dbReference type="Google" id="ProtNLM"/>
    </source>
</evidence>
<accession>A0ABZ1FRX5</accession>
<evidence type="ECO:0000313" key="2">
    <source>
        <dbReference type="EMBL" id="WSB73115.1"/>
    </source>
</evidence>
<reference evidence="2 3" key="1">
    <citation type="submission" date="2022-10" db="EMBL/GenBank/DDBJ databases">
        <title>The complete genomes of actinobacterial strains from the NBC collection.</title>
        <authorList>
            <person name="Joergensen T.S."/>
            <person name="Alvarez Arevalo M."/>
            <person name="Sterndorff E.B."/>
            <person name="Faurdal D."/>
            <person name="Vuksanovic O."/>
            <person name="Mourched A.-S."/>
            <person name="Charusanti P."/>
            <person name="Shaw S."/>
            <person name="Blin K."/>
            <person name="Weber T."/>
        </authorList>
    </citation>
    <scope>NUCLEOTIDE SEQUENCE [LARGE SCALE GENOMIC DNA]</scope>
    <source>
        <strain evidence="2 3">NBC 01774</strain>
    </source>
</reference>
<dbReference type="Proteomes" id="UP001344251">
    <property type="component" value="Chromosome"/>
</dbReference>